<dbReference type="RefSeq" id="WP_256202830.1">
    <property type="nucleotide sequence ID" value="NZ_FNQG01000006.1"/>
</dbReference>
<dbReference type="InterPro" id="IPR042243">
    <property type="entry name" value="HypD_1"/>
</dbReference>
<keyword evidence="2" id="KW-0479">Metal-binding</keyword>
<accession>A0A1H3XYE9</accession>
<evidence type="ECO:0000256" key="1">
    <source>
        <dbReference type="ARBA" id="ARBA00007888"/>
    </source>
</evidence>
<keyword evidence="3" id="KW-0408">Iron</keyword>
<dbReference type="Proteomes" id="UP000183469">
    <property type="component" value="Unassembled WGS sequence"/>
</dbReference>
<reference evidence="4 5" key="1">
    <citation type="submission" date="2016-10" db="EMBL/GenBank/DDBJ databases">
        <authorList>
            <person name="de Groot N.N."/>
        </authorList>
    </citation>
    <scope>NUCLEOTIDE SEQUENCE [LARGE SCALE GENOMIC DNA]</scope>
    <source>
        <strain evidence="4 5">DSM 2872</strain>
    </source>
</reference>
<name>A0A1H3XYE9_SELRU</name>
<dbReference type="InterPro" id="IPR002780">
    <property type="entry name" value="Hyd_form_HypD"/>
</dbReference>
<dbReference type="InterPro" id="IPR042244">
    <property type="entry name" value="HypD_2_sf"/>
</dbReference>
<dbReference type="PANTHER" id="PTHR30149:SF0">
    <property type="entry name" value="HYDROGENASE MATURATION FACTOR HYPD"/>
    <property type="match status" value="1"/>
</dbReference>
<dbReference type="NCBIfam" id="TIGR00075">
    <property type="entry name" value="hypD"/>
    <property type="match status" value="1"/>
</dbReference>
<protein>
    <submittedName>
        <fullName evidence="4">Hydrogenase expression/formation protein HypD</fullName>
    </submittedName>
</protein>
<organism evidence="4 5">
    <name type="scientific">Selenomonas ruminantium</name>
    <dbReference type="NCBI Taxonomy" id="971"/>
    <lineage>
        <taxon>Bacteria</taxon>
        <taxon>Bacillati</taxon>
        <taxon>Bacillota</taxon>
        <taxon>Negativicutes</taxon>
        <taxon>Selenomonadales</taxon>
        <taxon>Selenomonadaceae</taxon>
        <taxon>Selenomonas</taxon>
    </lineage>
</organism>
<dbReference type="GO" id="GO:0070025">
    <property type="term" value="F:carbon monoxide binding"/>
    <property type="evidence" value="ECO:0007669"/>
    <property type="project" value="TreeGrafter"/>
</dbReference>
<dbReference type="Gene3D" id="6.10.20.100">
    <property type="match status" value="1"/>
</dbReference>
<evidence type="ECO:0000313" key="5">
    <source>
        <dbReference type="Proteomes" id="UP000183469"/>
    </source>
</evidence>
<sequence>MTEVKEKLTKAEERAFAKELVQKIGELAATTGRKLRFMEVCGTHTVAIFRAGLRQILPDSVELVSGPGCPVCVTPDDYMDKAIAYAQRDDVIIATFGDMLKVPGSKSSLNEAKTNGADIRIVYSPMDSIQIAKDNPDKKVIFLAVGFETTAPTAAATVLAAEQQGITNLYMLSAQKLVPPVMEALLNDEEVHVDGFILPGHVSVVTGIGVYEPVIGKYHVPGVVTGFEPLQILRGLYRLVQQVVNGEAKVENEYTDVVKAEGNPVSMAITNKVYEPCDTGWRGMGIVPLSGLKMKAEYARFDIEQVLPLEVETVVKKTACRCGEVLRGIVTPKECPLFAKACVPTHAIGPCMVSVEGVCAAWYKYGQGRFEYGK</sequence>
<gene>
    <name evidence="4" type="ORF">SAMN05660648_01702</name>
</gene>
<evidence type="ECO:0000313" key="4">
    <source>
        <dbReference type="EMBL" id="SEA03572.1"/>
    </source>
</evidence>
<dbReference type="Pfam" id="PF01924">
    <property type="entry name" value="HypD"/>
    <property type="match status" value="1"/>
</dbReference>
<dbReference type="PANTHER" id="PTHR30149">
    <property type="entry name" value="HYDROGENASE PROTEIN ASSEMBLY PROTEIN HYPD"/>
    <property type="match status" value="1"/>
</dbReference>
<dbReference type="AlphaFoldDB" id="A0A1H3XYE9"/>
<comment type="similarity">
    <text evidence="1">Belongs to the HypD family.</text>
</comment>
<dbReference type="PIRSF" id="PIRSF005622">
    <property type="entry name" value="Hydrgn_mat_hypD"/>
    <property type="match status" value="1"/>
</dbReference>
<dbReference type="Gene3D" id="3.40.50.11750">
    <property type="entry name" value="HypD, alpha/beta domain 1"/>
    <property type="match status" value="2"/>
</dbReference>
<dbReference type="GO" id="GO:0051604">
    <property type="term" value="P:protein maturation"/>
    <property type="evidence" value="ECO:0007669"/>
    <property type="project" value="TreeGrafter"/>
</dbReference>
<dbReference type="GO" id="GO:0051539">
    <property type="term" value="F:4 iron, 4 sulfur cluster binding"/>
    <property type="evidence" value="ECO:0007669"/>
    <property type="project" value="TreeGrafter"/>
</dbReference>
<evidence type="ECO:0000256" key="2">
    <source>
        <dbReference type="ARBA" id="ARBA00022723"/>
    </source>
</evidence>
<evidence type="ECO:0000256" key="3">
    <source>
        <dbReference type="ARBA" id="ARBA00023004"/>
    </source>
</evidence>
<proteinExistence type="inferred from homology"/>
<dbReference type="GO" id="GO:0005506">
    <property type="term" value="F:iron ion binding"/>
    <property type="evidence" value="ECO:0007669"/>
    <property type="project" value="TreeGrafter"/>
</dbReference>
<dbReference type="EMBL" id="FNQG01000006">
    <property type="protein sequence ID" value="SEA03572.1"/>
    <property type="molecule type" value="Genomic_DNA"/>
</dbReference>